<keyword evidence="3" id="KW-0808">Transferase</keyword>
<feature type="compositionally biased region" description="Basic residues" evidence="1">
    <location>
        <begin position="445"/>
        <end position="454"/>
    </location>
</feature>
<feature type="compositionally biased region" description="Basic and acidic residues" evidence="1">
    <location>
        <begin position="231"/>
        <end position="241"/>
    </location>
</feature>
<gene>
    <name evidence="3" type="ORF">Tci_062545</name>
</gene>
<reference evidence="3" key="1">
    <citation type="journal article" date="2019" name="Sci. Rep.">
        <title>Draft genome of Tanacetum cinerariifolium, the natural source of mosquito coil.</title>
        <authorList>
            <person name="Yamashiro T."/>
            <person name="Shiraishi A."/>
            <person name="Satake H."/>
            <person name="Nakayama K."/>
        </authorList>
    </citation>
    <scope>NUCLEOTIDE SEQUENCE</scope>
</reference>
<dbReference type="SUPFAM" id="SSF56672">
    <property type="entry name" value="DNA/RNA polymerases"/>
    <property type="match status" value="1"/>
</dbReference>
<dbReference type="CDD" id="cd01647">
    <property type="entry name" value="RT_LTR"/>
    <property type="match status" value="1"/>
</dbReference>
<evidence type="ECO:0000256" key="1">
    <source>
        <dbReference type="SAM" id="MobiDB-lite"/>
    </source>
</evidence>
<feature type="compositionally biased region" description="Polar residues" evidence="1">
    <location>
        <begin position="221"/>
        <end position="230"/>
    </location>
</feature>
<dbReference type="InterPro" id="IPR043502">
    <property type="entry name" value="DNA/RNA_pol_sf"/>
</dbReference>
<evidence type="ECO:0000313" key="3">
    <source>
        <dbReference type="EMBL" id="GEU90567.1"/>
    </source>
</evidence>
<dbReference type="InterPro" id="IPR000477">
    <property type="entry name" value="RT_dom"/>
</dbReference>
<dbReference type="Gene3D" id="3.30.420.10">
    <property type="entry name" value="Ribonuclease H-like superfamily/Ribonuclease H"/>
    <property type="match status" value="2"/>
</dbReference>
<feature type="region of interest" description="Disordered" evidence="1">
    <location>
        <begin position="408"/>
        <end position="460"/>
    </location>
</feature>
<keyword evidence="3" id="KW-0548">Nucleotidyltransferase</keyword>
<dbReference type="PANTHER" id="PTHR48475">
    <property type="entry name" value="RIBONUCLEASE H"/>
    <property type="match status" value="1"/>
</dbReference>
<name>A0A6L2NY69_TANCI</name>
<feature type="domain" description="Integrase catalytic" evidence="2">
    <location>
        <begin position="1196"/>
        <end position="1366"/>
    </location>
</feature>
<dbReference type="InterPro" id="IPR043128">
    <property type="entry name" value="Rev_trsase/Diguanyl_cyclase"/>
</dbReference>
<dbReference type="InterPro" id="IPR036397">
    <property type="entry name" value="RNaseH_sf"/>
</dbReference>
<proteinExistence type="predicted"/>
<dbReference type="PROSITE" id="PS50994">
    <property type="entry name" value="INTEGRASE"/>
    <property type="match status" value="1"/>
</dbReference>
<protein>
    <submittedName>
        <fullName evidence="3">Reverse transcriptase domain-containing protein</fullName>
    </submittedName>
</protein>
<feature type="compositionally biased region" description="Basic and acidic residues" evidence="1">
    <location>
        <begin position="253"/>
        <end position="272"/>
    </location>
</feature>
<dbReference type="PANTHER" id="PTHR48475:SF2">
    <property type="entry name" value="RIBONUCLEASE H"/>
    <property type="match status" value="1"/>
</dbReference>
<keyword evidence="3" id="KW-0695">RNA-directed DNA polymerase</keyword>
<dbReference type="Pfam" id="PF17921">
    <property type="entry name" value="Integrase_H2C2"/>
    <property type="match status" value="1"/>
</dbReference>
<dbReference type="Pfam" id="PF00078">
    <property type="entry name" value="RVT_1"/>
    <property type="match status" value="1"/>
</dbReference>
<dbReference type="GO" id="GO:0015074">
    <property type="term" value="P:DNA integration"/>
    <property type="evidence" value="ECO:0007669"/>
    <property type="project" value="InterPro"/>
</dbReference>
<dbReference type="Gene3D" id="1.10.340.70">
    <property type="match status" value="1"/>
</dbReference>
<comment type="caution">
    <text evidence="3">The sequence shown here is derived from an EMBL/GenBank/DDBJ whole genome shotgun (WGS) entry which is preliminary data.</text>
</comment>
<dbReference type="InterPro" id="IPR001584">
    <property type="entry name" value="Integrase_cat-core"/>
</dbReference>
<dbReference type="InterPro" id="IPR041588">
    <property type="entry name" value="Integrase_H2C2"/>
</dbReference>
<evidence type="ECO:0000259" key="2">
    <source>
        <dbReference type="PROSITE" id="PS50994"/>
    </source>
</evidence>
<dbReference type="Gene3D" id="3.30.70.270">
    <property type="match status" value="1"/>
</dbReference>
<organism evidence="3">
    <name type="scientific">Tanacetum cinerariifolium</name>
    <name type="common">Dalmatian daisy</name>
    <name type="synonym">Chrysanthemum cinerariifolium</name>
    <dbReference type="NCBI Taxonomy" id="118510"/>
    <lineage>
        <taxon>Eukaryota</taxon>
        <taxon>Viridiplantae</taxon>
        <taxon>Streptophyta</taxon>
        <taxon>Embryophyta</taxon>
        <taxon>Tracheophyta</taxon>
        <taxon>Spermatophyta</taxon>
        <taxon>Magnoliopsida</taxon>
        <taxon>eudicotyledons</taxon>
        <taxon>Gunneridae</taxon>
        <taxon>Pentapetalae</taxon>
        <taxon>asterids</taxon>
        <taxon>campanulids</taxon>
        <taxon>Asterales</taxon>
        <taxon>Asteraceae</taxon>
        <taxon>Asteroideae</taxon>
        <taxon>Anthemideae</taxon>
        <taxon>Anthemidinae</taxon>
        <taxon>Tanacetum</taxon>
    </lineage>
</organism>
<dbReference type="GO" id="GO:0003964">
    <property type="term" value="F:RNA-directed DNA polymerase activity"/>
    <property type="evidence" value="ECO:0007669"/>
    <property type="project" value="UniProtKB-KW"/>
</dbReference>
<accession>A0A6L2NY69</accession>
<dbReference type="Gene3D" id="3.10.10.10">
    <property type="entry name" value="HIV Type 1 Reverse Transcriptase, subunit A, domain 1"/>
    <property type="match status" value="1"/>
</dbReference>
<dbReference type="SUPFAM" id="SSF53098">
    <property type="entry name" value="Ribonuclease H-like"/>
    <property type="match status" value="1"/>
</dbReference>
<sequence>MALTLSRAGQLTTTFFMRVGLWAGLIIGFVTKNYTSNAYSQIRNLDPHAGIFVNHITSSFQCVFVSLDPRIKSRKYTCDKSFTFGFTEAVANVNILQSCNDYAHDDSNFYGCAGLRLAFDPAKSPDYKVKLSNMPEEVAASGAGGYGKSRLYKKGADVHTRLDFGEGPRERIREDSHYLNARARATEPERVKVQDRLRYGDRHVLDRLGHRRQSAFDRLSETYSPSTTKSRPQEMDYRDPPWGRSRARALNASRDDRPKDRERFRSDRESHGDSFSYSYRDGGHSHHMKRRRDKSLPSSVSRNDSSDEKYRRSKSKRHKSTDENDLTRPWMCEEENPFTPRIRNFESSRRTRMPNNVKTVWFDELPPESIYGYKDLKAAFLAYFMQQKKYEGKRLPLAKRRATCPERHMISPKGTPQIKGPIFGATQGKEWGLTGSPPSQERQKRSWRLKQSKTGKKETAVKDKPTTIYMVQSWQRRVKQKVTQSFERVKEIVFPPLAASNGTEGPLVIEAEMGGHMIHRMYIDGGSSMEILYEHYFNRLRPEIRSQVVPATTSLIGFSGETIWPLGQLRLLVVIGDATHSTKAWMNFMIVKSLSPYNGIIGRPGLKAIQTVPSTVHGMLKFPVEKGIVTICGTILIPPNEVAIEGTLSDKGRTELCSILKKNLDVFAWQPSDMTGIPWSVAEHRLHIREGYSPVRQKKRGQALERAKAIQAEVQKLLADVCRLHGSEQSLSEDCYPLPEIDWKFESLCGYPFKCFLDAYKGYHQIQLAEADEEKTAFHTGQGVYCYTKMSFGLKNAGATYQRLMDKAFEGQIRRNIEVYVDDLVVKSYTEVEMMRDIEETFRTLRKVNVKLNPKKCSFGLAKRVFLRYVITSEGIKPCPDKTAAVLQLPSPRTIKEVQSLNGKLANLNRTRNDLNADLLYKPCVTGSGTKLLSDGETGLVTSLRGKKTPTVFSGTSYHAVPVAETQKEPWTLFTDGSSCVDGSGAWLILTSLEGVEFTYALGFQFTASNNEAEYEALVAGLRIATQVPRRKNKKADALSKIESTSFAHLSKQVLVEVLENKSIKEKEIATVIEEDGPTWMIKLVDYLKGGVLPGDKKEARKLRLKARQYELMEGVLYRRSFLTPWLRCVGPLQAEYVMRKIHEGSCSMHAGPRSVVAKAIRLGYYWPTMHKDARDMIRKCNDCQIHRPVTRHPQQPLTPITALWPFYKWRIDIAGPFPEGLGKVKFLIVAMDYFTKWIEAKAVATITGGQGNKNWVEELPHVLWDHRTMIKSSHGDTPYSLTYGTEAVILTEIGMPTYRTAAVDVVNNDEELRLNLHLLEERRERAAICEAKAKSKMMKYYNARVRGVAFKPGDFATAAMTPVTQ</sequence>
<dbReference type="GO" id="GO:0003676">
    <property type="term" value="F:nucleic acid binding"/>
    <property type="evidence" value="ECO:0007669"/>
    <property type="project" value="InterPro"/>
</dbReference>
<feature type="region of interest" description="Disordered" evidence="1">
    <location>
        <begin position="216"/>
        <end position="325"/>
    </location>
</feature>
<dbReference type="EMBL" id="BKCJ010010214">
    <property type="protein sequence ID" value="GEU90567.1"/>
    <property type="molecule type" value="Genomic_DNA"/>
</dbReference>
<dbReference type="InterPro" id="IPR012337">
    <property type="entry name" value="RNaseH-like_sf"/>
</dbReference>